<organism evidence="1 2">
    <name type="scientific">Aspergillus tanneri</name>
    <dbReference type="NCBI Taxonomy" id="1220188"/>
    <lineage>
        <taxon>Eukaryota</taxon>
        <taxon>Fungi</taxon>
        <taxon>Dikarya</taxon>
        <taxon>Ascomycota</taxon>
        <taxon>Pezizomycotina</taxon>
        <taxon>Eurotiomycetes</taxon>
        <taxon>Eurotiomycetidae</taxon>
        <taxon>Eurotiales</taxon>
        <taxon>Aspergillaceae</taxon>
        <taxon>Aspergillus</taxon>
        <taxon>Aspergillus subgen. Circumdati</taxon>
    </lineage>
</organism>
<accession>A0A4S3J9I1</accession>
<name>A0A4S3J9I1_9EURO</name>
<sequence>MPMTGICPSTVEISTASRQFVGLGGWVSRYVAELTANGTLSTFGHLVVVDYGRNVPISESEEMFSDEFLDSYPPYNPTQFMAWFCLPTLRYLNIWLPDIDWLRESNPDLDFNSLETLILPALLLLKRTADDHFQESSHWVLHSFPNLQTAEMPLFVLLGCDLLHCFFVNWHIYTPELNQITKRNWDQNHTDFRKDQEERLRVACAEAG</sequence>
<dbReference type="AlphaFoldDB" id="A0A4S3J9I1"/>
<dbReference type="Proteomes" id="UP000308092">
    <property type="component" value="Unassembled WGS sequence"/>
</dbReference>
<protein>
    <submittedName>
        <fullName evidence="1">Uncharacterized protein</fullName>
    </submittedName>
</protein>
<proteinExistence type="predicted"/>
<keyword evidence="2" id="KW-1185">Reference proteome</keyword>
<dbReference type="EMBL" id="SOSA01000467">
    <property type="protein sequence ID" value="THC90908.1"/>
    <property type="molecule type" value="Genomic_DNA"/>
</dbReference>
<comment type="caution">
    <text evidence="1">The sequence shown here is derived from an EMBL/GenBank/DDBJ whole genome shotgun (WGS) entry which is preliminary data.</text>
</comment>
<evidence type="ECO:0000313" key="1">
    <source>
        <dbReference type="EMBL" id="THC90908.1"/>
    </source>
</evidence>
<evidence type="ECO:0000313" key="2">
    <source>
        <dbReference type="Proteomes" id="UP000308092"/>
    </source>
</evidence>
<reference evidence="1 2" key="1">
    <citation type="submission" date="2019-03" db="EMBL/GenBank/DDBJ databases">
        <title>The genome sequence of a newly discovered highly antifungal drug resistant Aspergillus species, Aspergillus tanneri NIH 1004.</title>
        <authorList>
            <person name="Mounaud S."/>
            <person name="Singh I."/>
            <person name="Joardar V."/>
            <person name="Pakala S."/>
            <person name="Pakala S."/>
            <person name="Venepally P."/>
            <person name="Hoover J."/>
            <person name="Nierman W."/>
            <person name="Chung J."/>
            <person name="Losada L."/>
        </authorList>
    </citation>
    <scope>NUCLEOTIDE SEQUENCE [LARGE SCALE GENOMIC DNA]</scope>
    <source>
        <strain evidence="1 2">NIH1004</strain>
    </source>
</reference>
<gene>
    <name evidence="1" type="ORF">EYZ11_009625</name>
</gene>
<dbReference type="VEuPathDB" id="FungiDB:EYZ11_009625"/>